<evidence type="ECO:0000313" key="1">
    <source>
        <dbReference type="EMBL" id="MDN7129962.1"/>
    </source>
</evidence>
<protein>
    <recommendedName>
        <fullName evidence="3">Nucleotidyltransferase</fullName>
    </recommendedName>
</protein>
<accession>A0ABT8MJ42</accession>
<dbReference type="EMBL" id="JAGGJC010000003">
    <property type="protein sequence ID" value="MDN7129962.1"/>
    <property type="molecule type" value="Genomic_DNA"/>
</dbReference>
<name>A0ABT8MJ42_9GAMM</name>
<reference evidence="1 2" key="1">
    <citation type="submission" date="2021-03" db="EMBL/GenBank/DDBJ databases">
        <title>Pseudidiomarina terrestris, a new bacterium isolated from saline soil.</title>
        <authorList>
            <person name="Galisteo C."/>
            <person name="De La Haba R."/>
            <person name="Sanchez-Porro C."/>
            <person name="Ventosa A."/>
        </authorList>
    </citation>
    <scope>NUCLEOTIDE SEQUENCE [LARGE SCALE GENOMIC DNA]</scope>
    <source>
        <strain evidence="2">1APR75-15</strain>
    </source>
</reference>
<evidence type="ECO:0008006" key="3">
    <source>
        <dbReference type="Google" id="ProtNLM"/>
    </source>
</evidence>
<comment type="caution">
    <text evidence="1">The sequence shown here is derived from an EMBL/GenBank/DDBJ whole genome shotgun (WGS) entry which is preliminary data.</text>
</comment>
<gene>
    <name evidence="1" type="ORF">J6I92_08765</name>
</gene>
<sequence length="424" mass="49144">MEDFILATTLKTTWNKVRDYGQRNSEFLSQIEEDAIDAFIDETVEMIVRELRSLHKIPHKEAIKEKGERSDATNLLSYVKRLHSIPIDTISDHSSIKSYLREGLVSLIDSDKQLITLTSSDKVKRLKPTSSFNVINVAHETVQEGRVLETFAIEKVSTDGLAFERWEGAPFFPQVKKNVWYSDPNSRHSAHFELSKAQLATLLLDLRVQLKELVLNDDDGQFDMSVSVQLKDPVTIRWTDLNLDTQLKMLELTKPFLAKLYKQVITVRINRVKRDLVPQLRPNGVSLISSNLFVRLQHLEHQFSQSTPMHVKTIIATLYYTMLPPNSAQDEFLFDASQKIVELDRLLTNEEMLDLASRSKQHGRNRRIMNYDDEQFYINGEKDLANGSIRWSYDDSIQELARRYRDVYIQRLIKTHFARCNAVT</sequence>
<proteinExistence type="predicted"/>
<dbReference type="RefSeq" id="WP_301834633.1">
    <property type="nucleotide sequence ID" value="NZ_JAGGJC010000003.1"/>
</dbReference>
<dbReference type="Proteomes" id="UP001169491">
    <property type="component" value="Unassembled WGS sequence"/>
</dbReference>
<organism evidence="1 2">
    <name type="scientific">Pseudidiomarina terrestris</name>
    <dbReference type="NCBI Taxonomy" id="2820060"/>
    <lineage>
        <taxon>Bacteria</taxon>
        <taxon>Pseudomonadati</taxon>
        <taxon>Pseudomonadota</taxon>
        <taxon>Gammaproteobacteria</taxon>
        <taxon>Alteromonadales</taxon>
        <taxon>Idiomarinaceae</taxon>
        <taxon>Pseudidiomarina</taxon>
    </lineage>
</organism>
<keyword evidence="2" id="KW-1185">Reference proteome</keyword>
<evidence type="ECO:0000313" key="2">
    <source>
        <dbReference type="Proteomes" id="UP001169491"/>
    </source>
</evidence>